<accession>A0A7C2P8Z2</accession>
<name>A0A7C2P8Z2_UNCW3</name>
<reference evidence="1" key="1">
    <citation type="journal article" date="2020" name="mSystems">
        <title>Genome- and Community-Level Interaction Insights into Carbon Utilization and Element Cycling Functions of Hydrothermarchaeota in Hydrothermal Sediment.</title>
        <authorList>
            <person name="Zhou Z."/>
            <person name="Liu Y."/>
            <person name="Xu W."/>
            <person name="Pan J."/>
            <person name="Luo Z.H."/>
            <person name="Li M."/>
        </authorList>
    </citation>
    <scope>NUCLEOTIDE SEQUENCE [LARGE SCALE GENOMIC DNA]</scope>
    <source>
        <strain evidence="1">SpSt-34</strain>
        <strain evidence="2">SpSt-69</strain>
    </source>
</reference>
<dbReference type="InterPro" id="IPR027304">
    <property type="entry name" value="Trigger_fact/SurA_dom_sf"/>
</dbReference>
<gene>
    <name evidence="1" type="ORF">ENQ77_01885</name>
    <name evidence="2" type="ORF">ENU66_02930</name>
</gene>
<comment type="caution">
    <text evidence="1">The sequence shown here is derived from an EMBL/GenBank/DDBJ whole genome shotgun (WGS) entry which is preliminary data.</text>
</comment>
<dbReference type="PROSITE" id="PS51257">
    <property type="entry name" value="PROKAR_LIPOPROTEIN"/>
    <property type="match status" value="1"/>
</dbReference>
<evidence type="ECO:0000313" key="2">
    <source>
        <dbReference type="EMBL" id="HGL17275.1"/>
    </source>
</evidence>
<proteinExistence type="predicted"/>
<evidence type="ECO:0000313" key="1">
    <source>
        <dbReference type="EMBL" id="HEN27417.1"/>
    </source>
</evidence>
<organism evidence="1">
    <name type="scientific">candidate division WOR-3 bacterium</name>
    <dbReference type="NCBI Taxonomy" id="2052148"/>
    <lineage>
        <taxon>Bacteria</taxon>
        <taxon>Bacteria division WOR-3</taxon>
    </lineage>
</organism>
<dbReference type="EMBL" id="DTDJ01000024">
    <property type="protein sequence ID" value="HGL17275.1"/>
    <property type="molecule type" value="Genomic_DNA"/>
</dbReference>
<dbReference type="EMBL" id="DSOL01000052">
    <property type="protein sequence ID" value="HEN27417.1"/>
    <property type="molecule type" value="Genomic_DNA"/>
</dbReference>
<dbReference type="SUPFAM" id="SSF109998">
    <property type="entry name" value="Triger factor/SurA peptide-binding domain-like"/>
    <property type="match status" value="1"/>
</dbReference>
<dbReference type="AlphaFoldDB" id="A0A7C2P8Z2"/>
<protein>
    <submittedName>
        <fullName evidence="1">Uncharacterized protein</fullName>
    </submittedName>
</protein>
<sequence>MLRKLLFAGLITLISLMSCKKEKGKVITKIDGISITEQELDIQTPEGFKGDPRVREEILKQYTNEVLLYKASKDEGLLNREDLKAQIKVTTIKVVSQYYLNEKLQNVNVTENEINQELQKTKPYFSKKIEMVVLYYADPSKASKYRELLYNPYPVIVSEVNKLSPQEVQVAPLSENLGIIYYTYGENLFNIINNLKIGEISDPIPLEQSGYYALIKVLNIKKDEVSENEIKDFLYKTLVSLKQIQLRDSILNALQTKYKFSEVSTR</sequence>